<dbReference type="Proteomes" id="UP000652219">
    <property type="component" value="Unassembled WGS sequence"/>
</dbReference>
<dbReference type="EMBL" id="WIGN01000354">
    <property type="protein sequence ID" value="KAF6797519.1"/>
    <property type="molecule type" value="Genomic_DNA"/>
</dbReference>
<gene>
    <name evidence="1" type="ORF">CSOJ01_12967</name>
</gene>
<keyword evidence="2" id="KW-1185">Reference proteome</keyword>
<comment type="caution">
    <text evidence="1">The sequence shown here is derived from an EMBL/GenBank/DDBJ whole genome shotgun (WGS) entry which is preliminary data.</text>
</comment>
<organism evidence="1 2">
    <name type="scientific">Colletotrichum sojae</name>
    <dbReference type="NCBI Taxonomy" id="2175907"/>
    <lineage>
        <taxon>Eukaryota</taxon>
        <taxon>Fungi</taxon>
        <taxon>Dikarya</taxon>
        <taxon>Ascomycota</taxon>
        <taxon>Pezizomycotina</taxon>
        <taxon>Sordariomycetes</taxon>
        <taxon>Hypocreomycetidae</taxon>
        <taxon>Glomerellales</taxon>
        <taxon>Glomerellaceae</taxon>
        <taxon>Colletotrichum</taxon>
        <taxon>Colletotrichum orchidearum species complex</taxon>
    </lineage>
</organism>
<evidence type="ECO:0000313" key="1">
    <source>
        <dbReference type="EMBL" id="KAF6797519.1"/>
    </source>
</evidence>
<protein>
    <submittedName>
        <fullName evidence="1">Uncharacterized protein</fullName>
    </submittedName>
</protein>
<sequence>MDLHAAHNREISAIVAPRVANSPAHVLPSAPSVSLPPPPPPFTSSFTDGQRLTAHSLYSKHAGHLPSRYGLGIQLQMAE</sequence>
<name>A0A8H6ML58_9PEZI</name>
<reference evidence="1 2" key="1">
    <citation type="journal article" date="2020" name="Phytopathology">
        <title>Genome Sequence Resources of Colletotrichum truncatum, C. plurivorum, C. musicola, and C. sojae: Four Species Pathogenic to Soybean (Glycine max).</title>
        <authorList>
            <person name="Rogerio F."/>
            <person name="Boufleur T.R."/>
            <person name="Ciampi-Guillardi M."/>
            <person name="Sukno S.A."/>
            <person name="Thon M.R."/>
            <person name="Massola Junior N.S."/>
            <person name="Baroncelli R."/>
        </authorList>
    </citation>
    <scope>NUCLEOTIDE SEQUENCE [LARGE SCALE GENOMIC DNA]</scope>
    <source>
        <strain evidence="1 2">LFN0009</strain>
    </source>
</reference>
<proteinExistence type="predicted"/>
<dbReference type="AlphaFoldDB" id="A0A8H6ML58"/>
<evidence type="ECO:0000313" key="2">
    <source>
        <dbReference type="Proteomes" id="UP000652219"/>
    </source>
</evidence>
<accession>A0A8H6ML58</accession>